<name>A0A5B8RAF2_9ZZZZ</name>
<keyword evidence="2" id="KW-0547">Nucleotide-binding</keyword>
<feature type="domain" description="ABC transporter" evidence="4">
    <location>
        <begin position="6"/>
        <end position="233"/>
    </location>
</feature>
<dbReference type="InterPro" id="IPR003439">
    <property type="entry name" value="ABC_transporter-like_ATP-bd"/>
</dbReference>
<dbReference type="CDD" id="cd03230">
    <property type="entry name" value="ABC_DR_subfamily_A"/>
    <property type="match status" value="1"/>
</dbReference>
<evidence type="ECO:0000259" key="4">
    <source>
        <dbReference type="PROSITE" id="PS50893"/>
    </source>
</evidence>
<dbReference type="Gene3D" id="3.40.50.300">
    <property type="entry name" value="P-loop containing nucleotide triphosphate hydrolases"/>
    <property type="match status" value="1"/>
</dbReference>
<organism evidence="5">
    <name type="scientific">uncultured organism</name>
    <dbReference type="NCBI Taxonomy" id="155900"/>
    <lineage>
        <taxon>unclassified sequences</taxon>
        <taxon>environmental samples</taxon>
    </lineage>
</organism>
<sequence>MSDAVIELRGVEKHYGRFHALRGIDLAARDGELLALLGHNGAGKTTLLKILLGLTGASRGHVRVLGERPGTPAAVASRARIGFLPENVVFAGGMTGREVARTLARLKGRPVAESEALLERVGLTDAAARPVRTYSKGMRQRLGLAQALIGRPRLLLLDEPTTGLDPVLRRTFYAILAELRGEGTTILVSSHVLAEMELHTDRVAIMRGGELTACDTLPGLCSAAGLPVRVRVQPGDGAAAQCLFEGTWPARRQANGGVELQIAADEKMPVLRWLGGLPDGAVTDVGIHTPSLDEVYAHFASAEGEGA</sequence>
<keyword evidence="3 5" id="KW-0067">ATP-binding</keyword>
<dbReference type="InterPro" id="IPR003593">
    <property type="entry name" value="AAA+_ATPase"/>
</dbReference>
<dbReference type="PANTHER" id="PTHR42939">
    <property type="entry name" value="ABC TRANSPORTER ATP-BINDING PROTEIN ALBC-RELATED"/>
    <property type="match status" value="1"/>
</dbReference>
<proteinExistence type="predicted"/>
<dbReference type="InterPro" id="IPR051782">
    <property type="entry name" value="ABC_Transporter_VariousFunc"/>
</dbReference>
<accession>A0A5B8RAF2</accession>
<protein>
    <submittedName>
        <fullName evidence="5">Putative ABC transporter ATP-binding protein NosF</fullName>
    </submittedName>
</protein>
<dbReference type="InterPro" id="IPR017871">
    <property type="entry name" value="ABC_transporter-like_CS"/>
</dbReference>
<dbReference type="AlphaFoldDB" id="A0A5B8RAF2"/>
<gene>
    <name evidence="5" type="primary">nosF</name>
    <name evidence="5" type="ORF">KBTEX_00812</name>
</gene>
<dbReference type="PANTHER" id="PTHR42939:SF1">
    <property type="entry name" value="ABC TRANSPORTER ATP-BINDING PROTEIN ALBC-RELATED"/>
    <property type="match status" value="1"/>
</dbReference>
<dbReference type="GO" id="GO:0005524">
    <property type="term" value="F:ATP binding"/>
    <property type="evidence" value="ECO:0007669"/>
    <property type="project" value="UniProtKB-KW"/>
</dbReference>
<dbReference type="PROSITE" id="PS50893">
    <property type="entry name" value="ABC_TRANSPORTER_2"/>
    <property type="match status" value="1"/>
</dbReference>
<evidence type="ECO:0000256" key="1">
    <source>
        <dbReference type="ARBA" id="ARBA00022448"/>
    </source>
</evidence>
<dbReference type="InterPro" id="IPR027417">
    <property type="entry name" value="P-loop_NTPase"/>
</dbReference>
<evidence type="ECO:0000256" key="2">
    <source>
        <dbReference type="ARBA" id="ARBA00022741"/>
    </source>
</evidence>
<dbReference type="GO" id="GO:0016887">
    <property type="term" value="F:ATP hydrolysis activity"/>
    <property type="evidence" value="ECO:0007669"/>
    <property type="project" value="InterPro"/>
</dbReference>
<evidence type="ECO:0000256" key="3">
    <source>
        <dbReference type="ARBA" id="ARBA00022840"/>
    </source>
</evidence>
<dbReference type="SUPFAM" id="SSF52540">
    <property type="entry name" value="P-loop containing nucleoside triphosphate hydrolases"/>
    <property type="match status" value="1"/>
</dbReference>
<evidence type="ECO:0000313" key="5">
    <source>
        <dbReference type="EMBL" id="QEA04504.1"/>
    </source>
</evidence>
<dbReference type="Pfam" id="PF00005">
    <property type="entry name" value="ABC_tran"/>
    <property type="match status" value="1"/>
</dbReference>
<reference evidence="5" key="1">
    <citation type="submission" date="2019-06" db="EMBL/GenBank/DDBJ databases">
        <authorList>
            <person name="Murdoch R.W."/>
            <person name="Fathepure B."/>
        </authorList>
    </citation>
    <scope>NUCLEOTIDE SEQUENCE</scope>
</reference>
<keyword evidence="1" id="KW-0813">Transport</keyword>
<dbReference type="SMART" id="SM00382">
    <property type="entry name" value="AAA"/>
    <property type="match status" value="1"/>
</dbReference>
<dbReference type="PROSITE" id="PS00211">
    <property type="entry name" value="ABC_TRANSPORTER_1"/>
    <property type="match status" value="1"/>
</dbReference>
<dbReference type="EMBL" id="MN079084">
    <property type="protein sequence ID" value="QEA04504.1"/>
    <property type="molecule type" value="Genomic_DNA"/>
</dbReference>